<dbReference type="Pfam" id="PF02353">
    <property type="entry name" value="CMAS"/>
    <property type="match status" value="1"/>
</dbReference>
<dbReference type="AlphaFoldDB" id="A0A6J4T0G6"/>
<evidence type="ECO:0000313" key="7">
    <source>
        <dbReference type="EMBL" id="CAA9510310.1"/>
    </source>
</evidence>
<dbReference type="CDD" id="cd02440">
    <property type="entry name" value="AdoMet_MTases"/>
    <property type="match status" value="1"/>
</dbReference>
<dbReference type="InterPro" id="IPR029063">
    <property type="entry name" value="SAM-dependent_MTases_sf"/>
</dbReference>
<keyword evidence="3 7" id="KW-0808">Transferase</keyword>
<feature type="compositionally biased region" description="Basic and acidic residues" evidence="6">
    <location>
        <begin position="131"/>
        <end position="145"/>
    </location>
</feature>
<keyword evidence="5" id="KW-0443">Lipid metabolism</keyword>
<dbReference type="PANTHER" id="PTHR43667">
    <property type="entry name" value="CYCLOPROPANE-FATTY-ACYL-PHOSPHOLIPID SYNTHASE"/>
    <property type="match status" value="1"/>
</dbReference>
<dbReference type="GO" id="GO:0008610">
    <property type="term" value="P:lipid biosynthetic process"/>
    <property type="evidence" value="ECO:0007669"/>
    <property type="project" value="InterPro"/>
</dbReference>
<evidence type="ECO:0000256" key="6">
    <source>
        <dbReference type="SAM" id="MobiDB-lite"/>
    </source>
</evidence>
<accession>A0A6J4T0G6</accession>
<evidence type="ECO:0000256" key="2">
    <source>
        <dbReference type="ARBA" id="ARBA00022603"/>
    </source>
</evidence>
<dbReference type="PANTHER" id="PTHR43667:SF1">
    <property type="entry name" value="CYCLOPROPANE-FATTY-ACYL-PHOSPHOLIPID SYNTHASE"/>
    <property type="match status" value="1"/>
</dbReference>
<dbReference type="Gene3D" id="3.40.50.150">
    <property type="entry name" value="Vaccinia Virus protein VP39"/>
    <property type="match status" value="1"/>
</dbReference>
<evidence type="ECO:0000256" key="3">
    <source>
        <dbReference type="ARBA" id="ARBA00022679"/>
    </source>
</evidence>
<gene>
    <name evidence="7" type="ORF">AVDCRST_MAG13-2769</name>
</gene>
<sequence length="414" mass="45325">MSTAQQRPSTSRAAGSATGRLLGAIARALPHRPFAIELWDGRELPSTTGSGPRFTARAPEALAHVLRHPGQLGLGRAYVSGLLEVDDIDQVMGLVDHWKPGPVAPADRARLVLAAVRAAGLSAPPPPAAELKPEGRRHTKDRDERGVRHHYDVSNDFFATFLDDSMTYSCAIFSRGARTLEEAQEAKRDLICRKLDLQPGDRLLDVGCGWGAFAAHAAQRYGARVTGITLSPPQAEGARARAAEAGVADLVDIRVLDYRDLAGERFDKVASIGMVEHVGTEQIRRYAEQLAGLLEPGGILLNHGIARLRHSDKPAGAFSERYVFPDGEPLQLSVVLDALERAGLVTRHVEDFQADYAETLRHWAERFDAHLDEATRIAGAERVRVWRLYLRAARNGFLNDFTSIYQVRAHKPAA</sequence>
<organism evidence="7">
    <name type="scientific">uncultured Solirubrobacteraceae bacterium</name>
    <dbReference type="NCBI Taxonomy" id="1162706"/>
    <lineage>
        <taxon>Bacteria</taxon>
        <taxon>Bacillati</taxon>
        <taxon>Actinomycetota</taxon>
        <taxon>Thermoleophilia</taxon>
        <taxon>Solirubrobacterales</taxon>
        <taxon>Solirubrobacteraceae</taxon>
        <taxon>environmental samples</taxon>
    </lineage>
</organism>
<dbReference type="EC" id="2.1.1.79" evidence="7"/>
<protein>
    <submittedName>
        <fullName evidence="7">Cyclopropane-fatty-acyl-phospholipid synthase</fullName>
        <ecNumber evidence="7">2.1.1.79</ecNumber>
    </submittedName>
</protein>
<evidence type="ECO:0000256" key="1">
    <source>
        <dbReference type="ARBA" id="ARBA00010815"/>
    </source>
</evidence>
<keyword evidence="4" id="KW-0949">S-adenosyl-L-methionine</keyword>
<evidence type="ECO:0000256" key="5">
    <source>
        <dbReference type="ARBA" id="ARBA00023098"/>
    </source>
</evidence>
<evidence type="ECO:0000256" key="4">
    <source>
        <dbReference type="ARBA" id="ARBA00022691"/>
    </source>
</evidence>
<name>A0A6J4T0G6_9ACTN</name>
<reference evidence="7" key="1">
    <citation type="submission" date="2020-02" db="EMBL/GenBank/DDBJ databases">
        <authorList>
            <person name="Meier V. D."/>
        </authorList>
    </citation>
    <scope>NUCLEOTIDE SEQUENCE</scope>
    <source>
        <strain evidence="7">AVDCRST_MAG13</strain>
    </source>
</reference>
<dbReference type="EMBL" id="CADCVO010000442">
    <property type="protein sequence ID" value="CAA9510310.1"/>
    <property type="molecule type" value="Genomic_DNA"/>
</dbReference>
<comment type="similarity">
    <text evidence="1">Belongs to the CFA/CMAS family.</text>
</comment>
<dbReference type="InterPro" id="IPR050723">
    <property type="entry name" value="CFA/CMAS"/>
</dbReference>
<keyword evidence="2 7" id="KW-0489">Methyltransferase</keyword>
<dbReference type="SUPFAM" id="SSF53335">
    <property type="entry name" value="S-adenosyl-L-methionine-dependent methyltransferases"/>
    <property type="match status" value="1"/>
</dbReference>
<dbReference type="GO" id="GO:0008825">
    <property type="term" value="F:cyclopropane-fatty-acyl-phospholipid synthase activity"/>
    <property type="evidence" value="ECO:0007669"/>
    <property type="project" value="UniProtKB-EC"/>
</dbReference>
<dbReference type="GO" id="GO:0032259">
    <property type="term" value="P:methylation"/>
    <property type="evidence" value="ECO:0007669"/>
    <property type="project" value="UniProtKB-KW"/>
</dbReference>
<dbReference type="PIRSF" id="PIRSF003085">
    <property type="entry name" value="CMAS"/>
    <property type="match status" value="1"/>
</dbReference>
<proteinExistence type="inferred from homology"/>
<feature type="region of interest" description="Disordered" evidence="6">
    <location>
        <begin position="123"/>
        <end position="145"/>
    </location>
</feature>
<dbReference type="InterPro" id="IPR003333">
    <property type="entry name" value="CMAS"/>
</dbReference>